<dbReference type="AlphaFoldDB" id="A0A429YLY1"/>
<dbReference type="Pfam" id="PF00561">
    <property type="entry name" value="Abhydrolase_1"/>
    <property type="match status" value="1"/>
</dbReference>
<evidence type="ECO:0000313" key="4">
    <source>
        <dbReference type="Proteomes" id="UP000278398"/>
    </source>
</evidence>
<keyword evidence="1 3" id="KW-0378">Hydrolase</keyword>
<dbReference type="Proteomes" id="UP000278398">
    <property type="component" value="Unassembled WGS sequence"/>
</dbReference>
<keyword evidence="4" id="KW-1185">Reference proteome</keyword>
<gene>
    <name evidence="3" type="ORF">EJC49_23360</name>
</gene>
<protein>
    <submittedName>
        <fullName evidence="3">Alpha/beta hydrolase</fullName>
    </submittedName>
</protein>
<dbReference type="PANTHER" id="PTHR43329">
    <property type="entry name" value="EPOXIDE HYDROLASE"/>
    <property type="match status" value="1"/>
</dbReference>
<dbReference type="EMBL" id="RWKW01000115">
    <property type="protein sequence ID" value="RST82432.1"/>
    <property type="molecule type" value="Genomic_DNA"/>
</dbReference>
<comment type="caution">
    <text evidence="3">The sequence shown here is derived from an EMBL/GenBank/DDBJ whole genome shotgun (WGS) entry which is preliminary data.</text>
</comment>
<dbReference type="InterPro" id="IPR000639">
    <property type="entry name" value="Epox_hydrolase-like"/>
</dbReference>
<name>A0A429YLY1_9HYPH</name>
<dbReference type="SUPFAM" id="SSF53474">
    <property type="entry name" value="alpha/beta-Hydrolases"/>
    <property type="match status" value="1"/>
</dbReference>
<reference evidence="3 4" key="1">
    <citation type="submission" date="2018-12" db="EMBL/GenBank/DDBJ databases">
        <title>Mesorhizobium carbonis sp. nov., isolated from coal mine water.</title>
        <authorList>
            <person name="Xin W."/>
            <person name="Xu Z."/>
            <person name="Xiang F."/>
            <person name="Zhang J."/>
            <person name="Xi L."/>
            <person name="Liu J."/>
        </authorList>
    </citation>
    <scope>NUCLEOTIDE SEQUENCE [LARGE SCALE GENOMIC DNA]</scope>
    <source>
        <strain evidence="3 4">B2.3</strain>
    </source>
</reference>
<evidence type="ECO:0000256" key="1">
    <source>
        <dbReference type="ARBA" id="ARBA00022801"/>
    </source>
</evidence>
<organism evidence="3 4">
    <name type="scientific">Aquibium carbonis</name>
    <dbReference type="NCBI Taxonomy" id="2495581"/>
    <lineage>
        <taxon>Bacteria</taxon>
        <taxon>Pseudomonadati</taxon>
        <taxon>Pseudomonadota</taxon>
        <taxon>Alphaproteobacteria</taxon>
        <taxon>Hyphomicrobiales</taxon>
        <taxon>Phyllobacteriaceae</taxon>
        <taxon>Aquibium</taxon>
    </lineage>
</organism>
<evidence type="ECO:0000259" key="2">
    <source>
        <dbReference type="Pfam" id="PF00561"/>
    </source>
</evidence>
<proteinExistence type="predicted"/>
<dbReference type="OrthoDB" id="9804723at2"/>
<sequence>MMYCQMMRVISSPSSSTTGLSTLIFDIGISLAFGEAGRSTCPAVEGMRHAIAKRTGPRKRYQNRSAASLCALLDRRAGDAHSACGEGPAADSAAWEDGRMADFDFDFVDVGEGRLHYARAGDPSRPLILFLHGFPEYWAAWSAVMATLADDFFVVAPDQRGFNLSFKPEGEAAYRTKNMVADLARLADHLSPARPFVLAGHDWGASVAYAYAFAHPDRLTHLVIANGTHPVCFQRAILEDEGQRAASQYFHVLRSPDAAARMAENDFARTMKMLAGFSRTDWMTPEAAAGYRAAWSQPGAMQAMLHWYSSSPIVVPRPGETVSDAPLLAVAPERVSVRVPHLVLWGEADEALRPVCLEGLARYAPDLTVQRVAGAGHWILHERPQDVAAAMRAFLQRG</sequence>
<dbReference type="PRINTS" id="PR00412">
    <property type="entry name" value="EPOXHYDRLASE"/>
</dbReference>
<dbReference type="GO" id="GO:0016787">
    <property type="term" value="F:hydrolase activity"/>
    <property type="evidence" value="ECO:0007669"/>
    <property type="project" value="UniProtKB-KW"/>
</dbReference>
<dbReference type="InterPro" id="IPR000073">
    <property type="entry name" value="AB_hydrolase_1"/>
</dbReference>
<accession>A0A429YLY1</accession>
<feature type="domain" description="AB hydrolase-1" evidence="2">
    <location>
        <begin position="126"/>
        <end position="384"/>
    </location>
</feature>
<dbReference type="Gene3D" id="3.40.50.1820">
    <property type="entry name" value="alpha/beta hydrolase"/>
    <property type="match status" value="1"/>
</dbReference>
<dbReference type="InterPro" id="IPR029058">
    <property type="entry name" value="AB_hydrolase_fold"/>
</dbReference>
<evidence type="ECO:0000313" key="3">
    <source>
        <dbReference type="EMBL" id="RST82432.1"/>
    </source>
</evidence>
<dbReference type="PRINTS" id="PR00111">
    <property type="entry name" value="ABHYDROLASE"/>
</dbReference>